<gene>
    <name evidence="1" type="ORF">GFC01_10115</name>
</gene>
<protein>
    <submittedName>
        <fullName evidence="1">Uncharacterized protein</fullName>
    </submittedName>
</protein>
<keyword evidence="2" id="KW-1185">Reference proteome</keyword>
<dbReference type="EMBL" id="WHYR01000025">
    <property type="protein sequence ID" value="MQL52611.1"/>
    <property type="molecule type" value="Genomic_DNA"/>
</dbReference>
<comment type="caution">
    <text evidence="1">The sequence shown here is derived from an EMBL/GenBank/DDBJ whole genome shotgun (WGS) entry which is preliminary data.</text>
</comment>
<dbReference type="Proteomes" id="UP000441717">
    <property type="component" value="Unassembled WGS sequence"/>
</dbReference>
<name>A0A6N7IRR5_9FIRM</name>
<sequence length="84" mass="8889">MIELKGAMTGRQKRASLFHSLCRRTPGVGVVCPLGEALFLSTRCGRQGSYRSLPGVAGVCACSVTGLPVQWRGRAPPVAGGKYR</sequence>
<dbReference type="AlphaFoldDB" id="A0A6N7IRR5"/>
<reference evidence="1 2" key="1">
    <citation type="submission" date="2019-10" db="EMBL/GenBank/DDBJ databases">
        <title>Comparative genomics of sulfur disproportionating microorganisms.</title>
        <authorList>
            <person name="Ward L.M."/>
            <person name="Bertran E."/>
            <person name="Johnston D."/>
        </authorList>
    </citation>
    <scope>NUCLEOTIDE SEQUENCE [LARGE SCALE GENOMIC DNA]</scope>
    <source>
        <strain evidence="1 2">DSM 14055</strain>
    </source>
</reference>
<evidence type="ECO:0000313" key="1">
    <source>
        <dbReference type="EMBL" id="MQL52611.1"/>
    </source>
</evidence>
<accession>A0A6N7IRR5</accession>
<dbReference type="RefSeq" id="WP_152946895.1">
    <property type="nucleotide sequence ID" value="NZ_WHYR01000025.1"/>
</dbReference>
<organism evidence="1 2">
    <name type="scientific">Desulfofundulus thermobenzoicus</name>
    <dbReference type="NCBI Taxonomy" id="29376"/>
    <lineage>
        <taxon>Bacteria</taxon>
        <taxon>Bacillati</taxon>
        <taxon>Bacillota</taxon>
        <taxon>Clostridia</taxon>
        <taxon>Eubacteriales</taxon>
        <taxon>Peptococcaceae</taxon>
        <taxon>Desulfofundulus</taxon>
    </lineage>
</organism>
<evidence type="ECO:0000313" key="2">
    <source>
        <dbReference type="Proteomes" id="UP000441717"/>
    </source>
</evidence>
<proteinExistence type="predicted"/>